<name>A0AAV7QSC0_PLEWA</name>
<keyword evidence="3" id="KW-1185">Reference proteome</keyword>
<comment type="caution">
    <text evidence="2">The sequence shown here is derived from an EMBL/GenBank/DDBJ whole genome shotgun (WGS) entry which is preliminary data.</text>
</comment>
<evidence type="ECO:0000256" key="1">
    <source>
        <dbReference type="SAM" id="MobiDB-lite"/>
    </source>
</evidence>
<dbReference type="AlphaFoldDB" id="A0AAV7QSC0"/>
<sequence length="154" mass="16151">MPARGSKAVPAVAGATTRQDRARGSGGCAGECKTARASTHMAVKQKKSAGNIADTGRTLESNKNILNGDFLAEPQDGGMHKEPLKAVNSGLTPARINMPMEEMAEVVYEEGRKSEASNDSAPRDTFAQAGTQVLTQALDHELSLVNMGGKLQKG</sequence>
<evidence type="ECO:0000313" key="3">
    <source>
        <dbReference type="Proteomes" id="UP001066276"/>
    </source>
</evidence>
<dbReference type="Proteomes" id="UP001066276">
    <property type="component" value="Chromosome 6"/>
</dbReference>
<protein>
    <submittedName>
        <fullName evidence="2">Uncharacterized protein</fullName>
    </submittedName>
</protein>
<feature type="region of interest" description="Disordered" evidence="1">
    <location>
        <begin position="1"/>
        <end position="27"/>
    </location>
</feature>
<evidence type="ECO:0000313" key="2">
    <source>
        <dbReference type="EMBL" id="KAJ1142674.1"/>
    </source>
</evidence>
<dbReference type="EMBL" id="JANPWB010000010">
    <property type="protein sequence ID" value="KAJ1142674.1"/>
    <property type="molecule type" value="Genomic_DNA"/>
</dbReference>
<proteinExistence type="predicted"/>
<reference evidence="2" key="1">
    <citation type="journal article" date="2022" name="bioRxiv">
        <title>Sequencing and chromosome-scale assembly of the giantPleurodeles waltlgenome.</title>
        <authorList>
            <person name="Brown T."/>
            <person name="Elewa A."/>
            <person name="Iarovenko S."/>
            <person name="Subramanian E."/>
            <person name="Araus A.J."/>
            <person name="Petzold A."/>
            <person name="Susuki M."/>
            <person name="Suzuki K.-i.T."/>
            <person name="Hayashi T."/>
            <person name="Toyoda A."/>
            <person name="Oliveira C."/>
            <person name="Osipova E."/>
            <person name="Leigh N.D."/>
            <person name="Simon A."/>
            <person name="Yun M.H."/>
        </authorList>
    </citation>
    <scope>NUCLEOTIDE SEQUENCE</scope>
    <source>
        <strain evidence="2">20211129_DDA</strain>
        <tissue evidence="2">Liver</tissue>
    </source>
</reference>
<organism evidence="2 3">
    <name type="scientific">Pleurodeles waltl</name>
    <name type="common">Iberian ribbed newt</name>
    <dbReference type="NCBI Taxonomy" id="8319"/>
    <lineage>
        <taxon>Eukaryota</taxon>
        <taxon>Metazoa</taxon>
        <taxon>Chordata</taxon>
        <taxon>Craniata</taxon>
        <taxon>Vertebrata</taxon>
        <taxon>Euteleostomi</taxon>
        <taxon>Amphibia</taxon>
        <taxon>Batrachia</taxon>
        <taxon>Caudata</taxon>
        <taxon>Salamandroidea</taxon>
        <taxon>Salamandridae</taxon>
        <taxon>Pleurodelinae</taxon>
        <taxon>Pleurodeles</taxon>
    </lineage>
</organism>
<accession>A0AAV7QSC0</accession>
<gene>
    <name evidence="2" type="ORF">NDU88_008987</name>
</gene>